<comment type="caution">
    <text evidence="1">The sequence shown here is derived from an EMBL/GenBank/DDBJ whole genome shotgun (WGS) entry which is preliminary data.</text>
</comment>
<dbReference type="InterPro" id="IPR016142">
    <property type="entry name" value="Citrate_synth-like_lrg_a-sub"/>
</dbReference>
<dbReference type="EMBL" id="LGUT01000987">
    <property type="protein sequence ID" value="KOG89877.1"/>
    <property type="molecule type" value="Genomic_DNA"/>
</dbReference>
<reference evidence="1 2" key="1">
    <citation type="submission" date="2015-07" db="EMBL/GenBank/DDBJ databases">
        <authorList>
            <person name="Ju K.-S."/>
            <person name="Doroghazi J.R."/>
            <person name="Metcalf W.W."/>
        </authorList>
    </citation>
    <scope>NUCLEOTIDE SEQUENCE [LARGE SCALE GENOMIC DNA]</scope>
    <source>
        <strain evidence="1 2">NRRL B-3589</strain>
    </source>
</reference>
<keyword evidence="2" id="KW-1185">Reference proteome</keyword>
<dbReference type="Gene3D" id="1.10.580.10">
    <property type="entry name" value="Citrate Synthase, domain 1"/>
    <property type="match status" value="1"/>
</dbReference>
<dbReference type="InterPro" id="IPR036969">
    <property type="entry name" value="Citrate_synthase_sf"/>
</dbReference>
<evidence type="ECO:0000313" key="2">
    <source>
        <dbReference type="Proteomes" id="UP000037020"/>
    </source>
</evidence>
<accession>A0ABR5J920</accession>
<dbReference type="SUPFAM" id="SSF48256">
    <property type="entry name" value="Citrate synthase"/>
    <property type="match status" value="1"/>
</dbReference>
<evidence type="ECO:0000313" key="1">
    <source>
        <dbReference type="EMBL" id="KOG89877.1"/>
    </source>
</evidence>
<sequence>MKPETVYAYVSRGQLTSHRRPGGRGSTFDAKEVDALIRRGGRREAAAPSGGDLVVRTGITLIDADRCYFRGVDATELAARYSYEEVADWLWTGRMRPGTRFTA</sequence>
<protein>
    <submittedName>
        <fullName evidence="1">Citrate synthase</fullName>
    </submittedName>
</protein>
<name>A0ABR5J920_9ACTN</name>
<dbReference type="Proteomes" id="UP000037020">
    <property type="component" value="Unassembled WGS sequence"/>
</dbReference>
<feature type="non-terminal residue" evidence="1">
    <location>
        <position position="103"/>
    </location>
</feature>
<organism evidence="1 2">
    <name type="scientific">Streptomyces varsoviensis</name>
    <dbReference type="NCBI Taxonomy" id="67373"/>
    <lineage>
        <taxon>Bacteria</taxon>
        <taxon>Bacillati</taxon>
        <taxon>Actinomycetota</taxon>
        <taxon>Actinomycetes</taxon>
        <taxon>Kitasatosporales</taxon>
        <taxon>Streptomycetaceae</taxon>
        <taxon>Streptomyces</taxon>
    </lineage>
</organism>
<gene>
    <name evidence="1" type="ORF">ADK38_11815</name>
</gene>
<proteinExistence type="predicted"/>